<protein>
    <submittedName>
        <fullName evidence="2">Uncharacterized protein</fullName>
    </submittedName>
</protein>
<dbReference type="OrthoDB" id="5088210at2759"/>
<name>A0A2T4GNB2_FUSCU</name>
<dbReference type="EMBL" id="CP064748">
    <property type="protein sequence ID" value="QPC62216.1"/>
    <property type="molecule type" value="Genomic_DNA"/>
</dbReference>
<accession>A0A2T4GNB2</accession>
<dbReference type="AlphaFoldDB" id="A0A2T4GNB2"/>
<reference evidence="2 4" key="1">
    <citation type="submission" date="2018-02" db="EMBL/GenBank/DDBJ databases">
        <title>Fusarium culmorum secondary metabolites in fungal-bacterial-plant interactions.</title>
        <authorList>
            <person name="Schmidt R."/>
        </authorList>
    </citation>
    <scope>NUCLEOTIDE SEQUENCE [LARGE SCALE GENOMIC DNA]</scope>
    <source>
        <strain evidence="2 4">PV</strain>
    </source>
</reference>
<keyword evidence="4" id="KW-1185">Reference proteome</keyword>
<dbReference type="Proteomes" id="UP000663297">
    <property type="component" value="Chromosome 2"/>
</dbReference>
<organism evidence="2 4">
    <name type="scientific">Fusarium culmorum</name>
    <dbReference type="NCBI Taxonomy" id="5516"/>
    <lineage>
        <taxon>Eukaryota</taxon>
        <taxon>Fungi</taxon>
        <taxon>Dikarya</taxon>
        <taxon>Ascomycota</taxon>
        <taxon>Pezizomycotina</taxon>
        <taxon>Sordariomycetes</taxon>
        <taxon>Hypocreomycetidae</taxon>
        <taxon>Hypocreales</taxon>
        <taxon>Nectriaceae</taxon>
        <taxon>Fusarium</taxon>
    </lineage>
</organism>
<dbReference type="Proteomes" id="UP000241587">
    <property type="component" value="Unassembled WGS sequence"/>
</dbReference>
<proteinExistence type="predicted"/>
<gene>
    <name evidence="2" type="ORF">FCULG_00001729</name>
    <name evidence="3" type="ORF">HYE67_004447</name>
</gene>
<evidence type="ECO:0000256" key="1">
    <source>
        <dbReference type="SAM" id="MobiDB-lite"/>
    </source>
</evidence>
<feature type="region of interest" description="Disordered" evidence="1">
    <location>
        <begin position="1"/>
        <end position="46"/>
    </location>
</feature>
<dbReference type="EMBL" id="PVEM01000012">
    <property type="protein sequence ID" value="PTD05025.1"/>
    <property type="molecule type" value="Genomic_DNA"/>
</dbReference>
<reference evidence="3" key="2">
    <citation type="submission" date="2020-11" db="EMBL/GenBank/DDBJ databases">
        <title>The chromosome-scale genome resource for two endophytic Fusarium species: F. culmorum and F. pseudograminearum.</title>
        <authorList>
            <person name="Yuan Z."/>
        </authorList>
    </citation>
    <scope>NUCLEOTIDE SEQUENCE</scope>
    <source>
        <strain evidence="3">Class2-1B</strain>
    </source>
</reference>
<sequence length="85" mass="9409">MSSQTSTKKDTVEIDNSKILESSTPKPLKTPSAKEPAKKSEPNQAVDGMVGALNAEIEQTMEEMKAVWEVVDDENEELYVGPEWI</sequence>
<evidence type="ECO:0000313" key="2">
    <source>
        <dbReference type="EMBL" id="PTD05025.1"/>
    </source>
</evidence>
<evidence type="ECO:0000313" key="4">
    <source>
        <dbReference type="Proteomes" id="UP000241587"/>
    </source>
</evidence>
<feature type="compositionally biased region" description="Basic and acidic residues" evidence="1">
    <location>
        <begin position="7"/>
        <end position="18"/>
    </location>
</feature>
<evidence type="ECO:0000313" key="3">
    <source>
        <dbReference type="EMBL" id="QPC62216.1"/>
    </source>
</evidence>